<dbReference type="RefSeq" id="WP_155702187.1">
    <property type="nucleotide sequence ID" value="NZ_CP034235.1"/>
</dbReference>
<name>A0A6B8RNZ2_9BACL</name>
<keyword evidence="2" id="KW-1185">Reference proteome</keyword>
<dbReference type="AlphaFoldDB" id="A0A6B8RNZ2"/>
<dbReference type="EMBL" id="CP034235">
    <property type="protein sequence ID" value="QGQ97086.1"/>
    <property type="molecule type" value="Genomic_DNA"/>
</dbReference>
<gene>
    <name evidence="1" type="ORF">EHS13_20435</name>
</gene>
<reference evidence="2" key="1">
    <citation type="submission" date="2018-11" db="EMBL/GenBank/DDBJ databases">
        <title>Complete genome sequence of Paenibacillus sp. ML311-T8.</title>
        <authorList>
            <person name="Nam Y.-D."/>
            <person name="Kang J."/>
            <person name="Chung W.-H."/>
            <person name="Park Y.S."/>
        </authorList>
    </citation>
    <scope>NUCLEOTIDE SEQUENCE [LARGE SCALE GENOMIC DNA]</scope>
    <source>
        <strain evidence="2">ML311-T8</strain>
    </source>
</reference>
<organism evidence="1 2">
    <name type="scientific">Paenibacillus psychroresistens</name>
    <dbReference type="NCBI Taxonomy" id="1778678"/>
    <lineage>
        <taxon>Bacteria</taxon>
        <taxon>Bacillati</taxon>
        <taxon>Bacillota</taxon>
        <taxon>Bacilli</taxon>
        <taxon>Bacillales</taxon>
        <taxon>Paenibacillaceae</taxon>
        <taxon>Paenibacillus</taxon>
    </lineage>
</organism>
<sequence>MDKAEIRTEMERLYKARNQLVEEGIYKKAEEIAKMLFVERNKLDSAGFEQMLRTLANDILFATKELR</sequence>
<evidence type="ECO:0000313" key="1">
    <source>
        <dbReference type="EMBL" id="QGQ97086.1"/>
    </source>
</evidence>
<dbReference type="Proteomes" id="UP000426246">
    <property type="component" value="Chromosome"/>
</dbReference>
<dbReference type="KEGG" id="ppsc:EHS13_20435"/>
<proteinExistence type="predicted"/>
<protein>
    <submittedName>
        <fullName evidence="1">Uncharacterized protein</fullName>
    </submittedName>
</protein>
<accession>A0A6B8RNZ2</accession>
<evidence type="ECO:0000313" key="2">
    <source>
        <dbReference type="Proteomes" id="UP000426246"/>
    </source>
</evidence>